<sequence length="174" mass="18693">MPPRPAPTVAQRVIMLAATGCIASLLSACQIDRQETATGADAAPQAVPAPQAPLPLDWQALEQALGQYPHETPFLQRPDIAARLSHLLGKQGYALALQNLQVSGPLSVEGSTYYITGNRQHQGGIEAVAITLDEASNRVRVWLLHQGQANIFSEPGADYPWPRDVRILTGETSP</sequence>
<organism evidence="1 2">
    <name type="scientific">Lampropedia cohaerens</name>
    <dbReference type="NCBI Taxonomy" id="1610491"/>
    <lineage>
        <taxon>Bacteria</taxon>
        <taxon>Pseudomonadati</taxon>
        <taxon>Pseudomonadota</taxon>
        <taxon>Betaproteobacteria</taxon>
        <taxon>Burkholderiales</taxon>
        <taxon>Comamonadaceae</taxon>
        <taxon>Lampropedia</taxon>
    </lineage>
</organism>
<evidence type="ECO:0000313" key="1">
    <source>
        <dbReference type="EMBL" id="KKW67686.1"/>
    </source>
</evidence>
<dbReference type="STRING" id="1610491.AAV94_08540"/>
<protein>
    <recommendedName>
        <fullName evidence="3">Lipoprotein</fullName>
    </recommendedName>
</protein>
<evidence type="ECO:0000313" key="2">
    <source>
        <dbReference type="Proteomes" id="UP000050580"/>
    </source>
</evidence>
<proteinExistence type="predicted"/>
<gene>
    <name evidence="1" type="ORF">AAV94_08540</name>
</gene>
<comment type="caution">
    <text evidence="1">The sequence shown here is derived from an EMBL/GenBank/DDBJ whole genome shotgun (WGS) entry which is preliminary data.</text>
</comment>
<accession>A0A0U1PYX7</accession>
<reference evidence="1 2" key="1">
    <citation type="submission" date="2015-05" db="EMBL/GenBank/DDBJ databases">
        <title>Draft genome sequence of Lampropedia sp. CT6, isolated from the microbial mat of a hot water spring, located at Manikaran, India.</title>
        <authorList>
            <person name="Tripathi C."/>
            <person name="Rani P."/>
            <person name="Mahato N.K."/>
            <person name="Lal R."/>
        </authorList>
    </citation>
    <scope>NUCLEOTIDE SEQUENCE [LARGE SCALE GENOMIC DNA]</scope>
    <source>
        <strain evidence="1 2">CT6</strain>
    </source>
</reference>
<name>A0A0U1PYX7_9BURK</name>
<evidence type="ECO:0008006" key="3">
    <source>
        <dbReference type="Google" id="ProtNLM"/>
    </source>
</evidence>
<dbReference type="OrthoDB" id="8812365at2"/>
<dbReference type="AlphaFoldDB" id="A0A0U1PYX7"/>
<dbReference type="PROSITE" id="PS51257">
    <property type="entry name" value="PROKAR_LIPOPROTEIN"/>
    <property type="match status" value="1"/>
</dbReference>
<dbReference type="RefSeq" id="WP_046741908.1">
    <property type="nucleotide sequence ID" value="NZ_LBNQ01000025.1"/>
</dbReference>
<dbReference type="EMBL" id="LBNQ01000025">
    <property type="protein sequence ID" value="KKW67686.1"/>
    <property type="molecule type" value="Genomic_DNA"/>
</dbReference>
<keyword evidence="2" id="KW-1185">Reference proteome</keyword>
<dbReference type="Proteomes" id="UP000050580">
    <property type="component" value="Unassembled WGS sequence"/>
</dbReference>